<reference evidence="2 3" key="1">
    <citation type="submission" date="2023-03" db="EMBL/GenBank/DDBJ databases">
        <title>WGS of Gossypium arboreum.</title>
        <authorList>
            <person name="Yu D."/>
        </authorList>
    </citation>
    <scope>NUCLEOTIDE SEQUENCE [LARGE SCALE GENOMIC DNA]</scope>
    <source>
        <tissue evidence="2">Leaf</tissue>
    </source>
</reference>
<gene>
    <name evidence="2" type="ORF">PVK06_047397</name>
</gene>
<feature type="compositionally biased region" description="Basic and acidic residues" evidence="1">
    <location>
        <begin position="118"/>
        <end position="127"/>
    </location>
</feature>
<dbReference type="Proteomes" id="UP001358586">
    <property type="component" value="Chromosome 13"/>
</dbReference>
<protein>
    <submittedName>
        <fullName evidence="2">Uncharacterized protein</fullName>
    </submittedName>
</protein>
<name>A0ABR0MF35_GOSAR</name>
<organism evidence="2 3">
    <name type="scientific">Gossypium arboreum</name>
    <name type="common">Tree cotton</name>
    <name type="synonym">Gossypium nanking</name>
    <dbReference type="NCBI Taxonomy" id="29729"/>
    <lineage>
        <taxon>Eukaryota</taxon>
        <taxon>Viridiplantae</taxon>
        <taxon>Streptophyta</taxon>
        <taxon>Embryophyta</taxon>
        <taxon>Tracheophyta</taxon>
        <taxon>Spermatophyta</taxon>
        <taxon>Magnoliopsida</taxon>
        <taxon>eudicotyledons</taxon>
        <taxon>Gunneridae</taxon>
        <taxon>Pentapetalae</taxon>
        <taxon>rosids</taxon>
        <taxon>malvids</taxon>
        <taxon>Malvales</taxon>
        <taxon>Malvaceae</taxon>
        <taxon>Malvoideae</taxon>
        <taxon>Gossypium</taxon>
    </lineage>
</organism>
<proteinExistence type="predicted"/>
<accession>A0ABR0MF35</accession>
<sequence length="147" mass="17311">MPRSRNKEDAAPSEDYEVRKTIAQQLQEYHSEKATKQRRKKELEEKIRLGDRVDYGDSGDDDDHDELTITRCESMRSQVEWEERQRRRVRIGQDSVFEMEGGSNSGTQGIRRSFTVRNSERSGREHQWTNLDSPRARLANMDPVLER</sequence>
<comment type="caution">
    <text evidence="2">The sequence shown here is derived from an EMBL/GenBank/DDBJ whole genome shotgun (WGS) entry which is preliminary data.</text>
</comment>
<evidence type="ECO:0000313" key="2">
    <source>
        <dbReference type="EMBL" id="KAK5771212.1"/>
    </source>
</evidence>
<evidence type="ECO:0000313" key="3">
    <source>
        <dbReference type="Proteomes" id="UP001358586"/>
    </source>
</evidence>
<keyword evidence="3" id="KW-1185">Reference proteome</keyword>
<feature type="region of interest" description="Disordered" evidence="1">
    <location>
        <begin position="95"/>
        <end position="147"/>
    </location>
</feature>
<evidence type="ECO:0000256" key="1">
    <source>
        <dbReference type="SAM" id="MobiDB-lite"/>
    </source>
</evidence>
<dbReference type="EMBL" id="JARKNE010000013">
    <property type="protein sequence ID" value="KAK5771212.1"/>
    <property type="molecule type" value="Genomic_DNA"/>
</dbReference>